<dbReference type="EMBL" id="FOVH01000005">
    <property type="protein sequence ID" value="SFO35708.1"/>
    <property type="molecule type" value="Genomic_DNA"/>
</dbReference>
<dbReference type="PRINTS" id="PR00469">
    <property type="entry name" value="PNDRDTASEII"/>
</dbReference>
<keyword evidence="3" id="KW-1185">Reference proteome</keyword>
<dbReference type="Gene3D" id="3.50.50.60">
    <property type="entry name" value="FAD/NAD(P)-binding domain"/>
    <property type="match status" value="1"/>
</dbReference>
<name>A0A1I5GI63_9ACTN</name>
<keyword evidence="1" id="KW-0560">Oxidoreductase</keyword>
<dbReference type="SUPFAM" id="SSF51905">
    <property type="entry name" value="FAD/NAD(P)-binding domain"/>
    <property type="match status" value="2"/>
</dbReference>
<protein>
    <submittedName>
        <fullName evidence="2">Putative flavoprotein involved in K+ transport</fullName>
    </submittedName>
</protein>
<dbReference type="STRING" id="1993.SAMN04489713_105221"/>
<dbReference type="GO" id="GO:0004497">
    <property type="term" value="F:monooxygenase activity"/>
    <property type="evidence" value="ECO:0007669"/>
    <property type="project" value="TreeGrafter"/>
</dbReference>
<dbReference type="AlphaFoldDB" id="A0A1I5GI63"/>
<reference evidence="2 3" key="1">
    <citation type="submission" date="2016-10" db="EMBL/GenBank/DDBJ databases">
        <authorList>
            <person name="de Groot N.N."/>
        </authorList>
    </citation>
    <scope>NUCLEOTIDE SEQUENCE [LARGE SCALE GENOMIC DNA]</scope>
    <source>
        <strain evidence="2 3">DSM 43067</strain>
    </source>
</reference>
<dbReference type="Proteomes" id="UP000183413">
    <property type="component" value="Unassembled WGS sequence"/>
</dbReference>
<gene>
    <name evidence="2" type="ORF">SAMN04489713_105221</name>
</gene>
<organism evidence="2 3">
    <name type="scientific">Actinomadura madurae</name>
    <dbReference type="NCBI Taxonomy" id="1993"/>
    <lineage>
        <taxon>Bacteria</taxon>
        <taxon>Bacillati</taxon>
        <taxon>Actinomycetota</taxon>
        <taxon>Actinomycetes</taxon>
        <taxon>Streptosporangiales</taxon>
        <taxon>Thermomonosporaceae</taxon>
        <taxon>Actinomadura</taxon>
    </lineage>
</organism>
<dbReference type="InterPro" id="IPR036188">
    <property type="entry name" value="FAD/NAD-bd_sf"/>
</dbReference>
<sequence>MFSGMTTSTDPVVIVGAGQSGLAAARAVRDAGMRPLVLEAGDRPSGSWPGYYDSLTLFSPARYSAMPGFPFPGDPDRYPTRDEVADYLDSYAAHLDVEIRTGTRVSDVESRGRGFVVQTADGQAIPAAGIVAASGSFGKPYQPVLPGQEDYTGEILHVAQYRHPKRYAGQRVVVVGGGNSGVQVAYELAEVASVTIATLQPISFMHQRIGGHDLHHWLETSGFDLLSGPWLGHLVPGPLVLDTGDYRNALESGRFDRQPMFTAFDGDGVVWPDGRREKVDVALYATGYRPDLGYLRSLGALDDAGLPAHVHGISVTHAGLVYLGLEFQRSFSSNTVRGVSRDADYVAGQLAAYIHDAAGAIGL</sequence>
<dbReference type="OrthoDB" id="4328825at2"/>
<dbReference type="InParanoid" id="A0A1I5GI63"/>
<dbReference type="PRINTS" id="PR00368">
    <property type="entry name" value="FADPNR"/>
</dbReference>
<accession>A0A1I5GI63</accession>
<dbReference type="eggNOG" id="COG2072">
    <property type="taxonomic scope" value="Bacteria"/>
</dbReference>
<dbReference type="PANTHER" id="PTHR43539:SF78">
    <property type="entry name" value="FLAVIN-CONTAINING MONOOXYGENASE"/>
    <property type="match status" value="1"/>
</dbReference>
<dbReference type="GO" id="GO:0050660">
    <property type="term" value="F:flavin adenine dinucleotide binding"/>
    <property type="evidence" value="ECO:0007669"/>
    <property type="project" value="TreeGrafter"/>
</dbReference>
<proteinExistence type="predicted"/>
<dbReference type="InterPro" id="IPR050982">
    <property type="entry name" value="Auxin_biosynth/cation_transpt"/>
</dbReference>
<evidence type="ECO:0000256" key="1">
    <source>
        <dbReference type="ARBA" id="ARBA00023002"/>
    </source>
</evidence>
<evidence type="ECO:0000313" key="3">
    <source>
        <dbReference type="Proteomes" id="UP000183413"/>
    </source>
</evidence>
<dbReference type="PANTHER" id="PTHR43539">
    <property type="entry name" value="FLAVIN-BINDING MONOOXYGENASE-LIKE PROTEIN (AFU_ORTHOLOGUE AFUA_4G09220)"/>
    <property type="match status" value="1"/>
</dbReference>
<dbReference type="Pfam" id="PF13738">
    <property type="entry name" value="Pyr_redox_3"/>
    <property type="match status" value="1"/>
</dbReference>
<evidence type="ECO:0000313" key="2">
    <source>
        <dbReference type="EMBL" id="SFO35708.1"/>
    </source>
</evidence>